<feature type="transmembrane region" description="Helical" evidence="6">
    <location>
        <begin position="467"/>
        <end position="487"/>
    </location>
</feature>
<dbReference type="PANTHER" id="PTHR30250">
    <property type="entry name" value="PST FAMILY PREDICTED COLANIC ACID TRANSPORTER"/>
    <property type="match status" value="1"/>
</dbReference>
<dbReference type="EMBL" id="JAVDWQ010000008">
    <property type="protein sequence ID" value="MDR7210677.1"/>
    <property type="molecule type" value="Genomic_DNA"/>
</dbReference>
<gene>
    <name evidence="7" type="ORF">J2W48_002627</name>
</gene>
<proteinExistence type="predicted"/>
<keyword evidence="2" id="KW-1003">Cell membrane</keyword>
<feature type="transmembrane region" description="Helical" evidence="6">
    <location>
        <begin position="122"/>
        <end position="143"/>
    </location>
</feature>
<feature type="transmembrane region" description="Helical" evidence="6">
    <location>
        <begin position="250"/>
        <end position="268"/>
    </location>
</feature>
<comment type="subcellular location">
    <subcellularLocation>
        <location evidence="1">Cell membrane</location>
        <topology evidence="1">Multi-pass membrane protein</topology>
    </subcellularLocation>
</comment>
<feature type="transmembrane region" description="Helical" evidence="6">
    <location>
        <begin position="404"/>
        <end position="423"/>
    </location>
</feature>
<feature type="transmembrane region" description="Helical" evidence="6">
    <location>
        <begin position="306"/>
        <end position="327"/>
    </location>
</feature>
<feature type="transmembrane region" description="Helical" evidence="6">
    <location>
        <begin position="185"/>
        <end position="204"/>
    </location>
</feature>
<dbReference type="PANTHER" id="PTHR30250:SF26">
    <property type="entry name" value="PSMA PROTEIN"/>
    <property type="match status" value="1"/>
</dbReference>
<evidence type="ECO:0000256" key="6">
    <source>
        <dbReference type="SAM" id="Phobius"/>
    </source>
</evidence>
<dbReference type="InterPro" id="IPR002528">
    <property type="entry name" value="MATE_fam"/>
</dbReference>
<feature type="transmembrane region" description="Helical" evidence="6">
    <location>
        <begin position="41"/>
        <end position="63"/>
    </location>
</feature>
<keyword evidence="3 6" id="KW-0812">Transmembrane</keyword>
<evidence type="ECO:0000256" key="2">
    <source>
        <dbReference type="ARBA" id="ARBA00022475"/>
    </source>
</evidence>
<evidence type="ECO:0000256" key="1">
    <source>
        <dbReference type="ARBA" id="ARBA00004651"/>
    </source>
</evidence>
<feature type="transmembrane region" description="Helical" evidence="6">
    <location>
        <begin position="376"/>
        <end position="398"/>
    </location>
</feature>
<evidence type="ECO:0000256" key="4">
    <source>
        <dbReference type="ARBA" id="ARBA00022989"/>
    </source>
</evidence>
<dbReference type="RefSeq" id="WP_310281958.1">
    <property type="nucleotide sequence ID" value="NZ_JAVDWQ010000008.1"/>
</dbReference>
<feature type="transmembrane region" description="Helical" evidence="6">
    <location>
        <begin position="343"/>
        <end position="364"/>
    </location>
</feature>
<feature type="transmembrane region" description="Helical" evidence="6">
    <location>
        <begin position="225"/>
        <end position="244"/>
    </location>
</feature>
<keyword evidence="8" id="KW-1185">Reference proteome</keyword>
<comment type="caution">
    <text evidence="7">The sequence shown here is derived from an EMBL/GenBank/DDBJ whole genome shotgun (WGS) entry which is preliminary data.</text>
</comment>
<feature type="transmembrane region" description="Helical" evidence="6">
    <location>
        <begin position="444"/>
        <end position="461"/>
    </location>
</feature>
<evidence type="ECO:0000256" key="5">
    <source>
        <dbReference type="ARBA" id="ARBA00023136"/>
    </source>
</evidence>
<reference evidence="7 8" key="1">
    <citation type="submission" date="2023-07" db="EMBL/GenBank/DDBJ databases">
        <title>Sorghum-associated microbial communities from plants grown in Nebraska, USA.</title>
        <authorList>
            <person name="Schachtman D."/>
        </authorList>
    </citation>
    <scope>NUCLEOTIDE SEQUENCE [LARGE SCALE GENOMIC DNA]</scope>
    <source>
        <strain evidence="7 8">4129</strain>
    </source>
</reference>
<sequence length="511" mass="57803">MNSNDRIVFNTIVTYISSIISIFILLYVTRTVLENLGSKDFGLNNVIAGVVSMLSFLGAAMATSTQRYISHAIGAKQQDRVKSIYTNSFIIHIVIAIALAIIFEIIGLYLVNYKLNIDSNRFFAANCLLQFTIISTFFTIIAVPNDAAINAKENLSFLAILGIFEVILRLITAVSLAFISWDKLIFFGFCMMLISIVLRGVKWWHVKSHYHEFEVNIKKYYNKILIKEMYSFAGWNFFGALSVVGKNEGFAIAINIFFGTVVNAAFAVSNQVSGQLLFFSRTLLKAINPQIVKNEGAGDRSAMVKLAYSASKFGFLLVGFVAVPFMFEMENILDVWLINVPEYSTLFCQFMVLSLLIGQLTIGLQTAVQATGFVKIYQLVVGSIQLLNVPVYFILFYFGYPPYWAVMAYCFFEFMACVARFIILRNLIEIKLIDFINDVTLPQLIPTIISTVVCMIMVNVFDFQYRFIVTLAIAISIFMFIAYKFSLTANERNYIKKTVDKLKNKMKTSLN</sequence>
<feature type="transmembrane region" description="Helical" evidence="6">
    <location>
        <begin position="84"/>
        <end position="110"/>
    </location>
</feature>
<dbReference type="Pfam" id="PF01554">
    <property type="entry name" value="MatE"/>
    <property type="match status" value="1"/>
</dbReference>
<keyword evidence="4 6" id="KW-1133">Transmembrane helix</keyword>
<evidence type="ECO:0000313" key="7">
    <source>
        <dbReference type="EMBL" id="MDR7210677.1"/>
    </source>
</evidence>
<protein>
    <submittedName>
        <fullName evidence="7">Na+-driven multidrug efflux pump</fullName>
    </submittedName>
</protein>
<organism evidence="7 8">
    <name type="scientific">Flavobacterium piscis</name>
    <dbReference type="NCBI Taxonomy" id="1114874"/>
    <lineage>
        <taxon>Bacteria</taxon>
        <taxon>Pseudomonadati</taxon>
        <taxon>Bacteroidota</taxon>
        <taxon>Flavobacteriia</taxon>
        <taxon>Flavobacteriales</taxon>
        <taxon>Flavobacteriaceae</taxon>
        <taxon>Flavobacterium</taxon>
    </lineage>
</organism>
<dbReference type="InterPro" id="IPR050833">
    <property type="entry name" value="Poly_Biosynth_Transport"/>
</dbReference>
<accession>A0ABU1Y8W4</accession>
<feature type="transmembrane region" description="Helical" evidence="6">
    <location>
        <begin position="155"/>
        <end position="179"/>
    </location>
</feature>
<name>A0ABU1Y8W4_9FLAO</name>
<evidence type="ECO:0000256" key="3">
    <source>
        <dbReference type="ARBA" id="ARBA00022692"/>
    </source>
</evidence>
<feature type="transmembrane region" description="Helical" evidence="6">
    <location>
        <begin position="7"/>
        <end position="29"/>
    </location>
</feature>
<dbReference type="Proteomes" id="UP001269081">
    <property type="component" value="Unassembled WGS sequence"/>
</dbReference>
<evidence type="ECO:0000313" key="8">
    <source>
        <dbReference type="Proteomes" id="UP001269081"/>
    </source>
</evidence>
<keyword evidence="5 6" id="KW-0472">Membrane</keyword>